<evidence type="ECO:0000313" key="1">
    <source>
        <dbReference type="EMBL" id="CAI9149604.1"/>
    </source>
</evidence>
<gene>
    <name evidence="1" type="ORF">MRATA1EN1_LOCUS31222</name>
</gene>
<proteinExistence type="predicted"/>
<comment type="caution">
    <text evidence="1">The sequence shown here is derived from an EMBL/GenBank/DDBJ whole genome shotgun (WGS) entry which is preliminary data.</text>
</comment>
<organism evidence="1 2">
    <name type="scientific">Rangifer tarandus platyrhynchus</name>
    <name type="common">Svalbard reindeer</name>
    <dbReference type="NCBI Taxonomy" id="3082113"/>
    <lineage>
        <taxon>Eukaryota</taxon>
        <taxon>Metazoa</taxon>
        <taxon>Chordata</taxon>
        <taxon>Craniata</taxon>
        <taxon>Vertebrata</taxon>
        <taxon>Euteleostomi</taxon>
        <taxon>Mammalia</taxon>
        <taxon>Eutheria</taxon>
        <taxon>Laurasiatheria</taxon>
        <taxon>Artiodactyla</taxon>
        <taxon>Ruminantia</taxon>
        <taxon>Pecora</taxon>
        <taxon>Cervidae</taxon>
        <taxon>Odocoileinae</taxon>
        <taxon>Rangifer</taxon>
    </lineage>
</organism>
<evidence type="ECO:0000313" key="2">
    <source>
        <dbReference type="Proteomes" id="UP001176941"/>
    </source>
</evidence>
<accession>A0ABN8XL43</accession>
<dbReference type="EMBL" id="CATKSN020000447">
    <property type="protein sequence ID" value="CAI9149604.1"/>
    <property type="molecule type" value="Genomic_DNA"/>
</dbReference>
<keyword evidence="2" id="KW-1185">Reference proteome</keyword>
<name>A0ABN8XL43_RANTA</name>
<protein>
    <submittedName>
        <fullName evidence="1">Uncharacterized protein</fullName>
    </submittedName>
</protein>
<dbReference type="Proteomes" id="UP001176941">
    <property type="component" value="Unassembled WGS sequence"/>
</dbReference>
<sequence>MSAHVCTGLPGSTGQHYVDTRINREMKTGRYVRKEPAAYAASDQLRSTPPIRSVGLPIATSKDSPTHRTRLHREVIRNLLVCVAWACVKPLLPLVSVRVSVKIAARWYSLACRFAGAVAPLRQPGSTTKPNVLRNTDEGACQGCLEDSCEKLVLYEAPHAGERRTRNNQSLITKAGHTRKLHRTHMAFIIPPLCQAGCRGSRTFTIQLRLRFYAQCAARRDRRPQAAPNAVGTLQRLT</sequence>
<reference evidence="1" key="1">
    <citation type="submission" date="2023-04" db="EMBL/GenBank/DDBJ databases">
        <authorList>
            <consortium name="ELIXIR-Norway"/>
        </authorList>
    </citation>
    <scope>NUCLEOTIDE SEQUENCE [LARGE SCALE GENOMIC DNA]</scope>
</reference>